<protein>
    <recommendedName>
        <fullName evidence="1">Heterokaryon incompatibility domain-containing protein</fullName>
    </recommendedName>
</protein>
<dbReference type="PANTHER" id="PTHR24148">
    <property type="entry name" value="ANKYRIN REPEAT DOMAIN-CONTAINING PROTEIN 39 HOMOLOG-RELATED"/>
    <property type="match status" value="1"/>
</dbReference>
<dbReference type="Pfam" id="PF06985">
    <property type="entry name" value="HET"/>
    <property type="match status" value="1"/>
</dbReference>
<name>A0AAE0MZP5_9PEZI</name>
<gene>
    <name evidence="2" type="ORF">B0T24DRAFT_669776</name>
</gene>
<comment type="caution">
    <text evidence="2">The sequence shown here is derived from an EMBL/GenBank/DDBJ whole genome shotgun (WGS) entry which is preliminary data.</text>
</comment>
<organism evidence="2 3">
    <name type="scientific">Lasiosphaeria ovina</name>
    <dbReference type="NCBI Taxonomy" id="92902"/>
    <lineage>
        <taxon>Eukaryota</taxon>
        <taxon>Fungi</taxon>
        <taxon>Dikarya</taxon>
        <taxon>Ascomycota</taxon>
        <taxon>Pezizomycotina</taxon>
        <taxon>Sordariomycetes</taxon>
        <taxon>Sordariomycetidae</taxon>
        <taxon>Sordariales</taxon>
        <taxon>Lasiosphaeriaceae</taxon>
        <taxon>Lasiosphaeria</taxon>
    </lineage>
</organism>
<accession>A0AAE0MZP5</accession>
<evidence type="ECO:0000259" key="1">
    <source>
        <dbReference type="Pfam" id="PF06985"/>
    </source>
</evidence>
<keyword evidence="3" id="KW-1185">Reference proteome</keyword>
<dbReference type="AlphaFoldDB" id="A0AAE0MZP5"/>
<reference evidence="2" key="2">
    <citation type="submission" date="2023-06" db="EMBL/GenBank/DDBJ databases">
        <authorList>
            <consortium name="Lawrence Berkeley National Laboratory"/>
            <person name="Haridas S."/>
            <person name="Hensen N."/>
            <person name="Bonometti L."/>
            <person name="Westerberg I."/>
            <person name="Brannstrom I.O."/>
            <person name="Guillou S."/>
            <person name="Cros-Aarteil S."/>
            <person name="Calhoun S."/>
            <person name="Kuo A."/>
            <person name="Mondo S."/>
            <person name="Pangilinan J."/>
            <person name="Riley R."/>
            <person name="Labutti K."/>
            <person name="Andreopoulos B."/>
            <person name="Lipzen A."/>
            <person name="Chen C."/>
            <person name="Yanf M."/>
            <person name="Daum C."/>
            <person name="Ng V."/>
            <person name="Clum A."/>
            <person name="Steindorff A."/>
            <person name="Ohm R."/>
            <person name="Martin F."/>
            <person name="Silar P."/>
            <person name="Natvig D."/>
            <person name="Lalanne C."/>
            <person name="Gautier V."/>
            <person name="Ament-Velasquez S.L."/>
            <person name="Kruys A."/>
            <person name="Hutchinson M.I."/>
            <person name="Powell A.J."/>
            <person name="Barry K."/>
            <person name="Miller A.N."/>
            <person name="Grigoriev I.V."/>
            <person name="Debuchy R."/>
            <person name="Gladieux P."/>
            <person name="Thoren M.H."/>
            <person name="Johannesson H."/>
        </authorList>
    </citation>
    <scope>NUCLEOTIDE SEQUENCE</scope>
    <source>
        <strain evidence="2">CBS 958.72</strain>
    </source>
</reference>
<dbReference type="PANTHER" id="PTHR24148:SF82">
    <property type="entry name" value="HETEROKARYON INCOMPATIBILITY DOMAIN-CONTAINING PROTEIN"/>
    <property type="match status" value="1"/>
</dbReference>
<sequence length="248" mass="28179">MESYQFEALPNDHSIRILSLLAPASTLTPSAAAYASYEPLSYVWGDPMRTHELNCDGRTIRLTTSLYHALKQLRLANRDRHIWFERAWIVQEIGTSSPATLFWGACPIDWDRLYRVCEGLTSFHHLQQRFDINTAKIKLNFIYELHRARHLKATDPRDRVFAFLGHCSVTESSNTQLRDIVPDYDNTAGTVPRVYAHTAACALRGRGGGAKDGLIVLGSVQHQTLAKTDSEWKLLRSHSEYIPSWVPD</sequence>
<reference evidence="2" key="1">
    <citation type="journal article" date="2023" name="Mol. Phylogenet. Evol.">
        <title>Genome-scale phylogeny and comparative genomics of the fungal order Sordariales.</title>
        <authorList>
            <person name="Hensen N."/>
            <person name="Bonometti L."/>
            <person name="Westerberg I."/>
            <person name="Brannstrom I.O."/>
            <person name="Guillou S."/>
            <person name="Cros-Aarteil S."/>
            <person name="Calhoun S."/>
            <person name="Haridas S."/>
            <person name="Kuo A."/>
            <person name="Mondo S."/>
            <person name="Pangilinan J."/>
            <person name="Riley R."/>
            <person name="LaButti K."/>
            <person name="Andreopoulos B."/>
            <person name="Lipzen A."/>
            <person name="Chen C."/>
            <person name="Yan M."/>
            <person name="Daum C."/>
            <person name="Ng V."/>
            <person name="Clum A."/>
            <person name="Steindorff A."/>
            <person name="Ohm R.A."/>
            <person name="Martin F."/>
            <person name="Silar P."/>
            <person name="Natvig D.O."/>
            <person name="Lalanne C."/>
            <person name="Gautier V."/>
            <person name="Ament-Velasquez S.L."/>
            <person name="Kruys A."/>
            <person name="Hutchinson M.I."/>
            <person name="Powell A.J."/>
            <person name="Barry K."/>
            <person name="Miller A.N."/>
            <person name="Grigoriev I.V."/>
            <person name="Debuchy R."/>
            <person name="Gladieux P."/>
            <person name="Hiltunen Thoren M."/>
            <person name="Johannesson H."/>
        </authorList>
    </citation>
    <scope>NUCLEOTIDE SEQUENCE</scope>
    <source>
        <strain evidence="2">CBS 958.72</strain>
    </source>
</reference>
<evidence type="ECO:0000313" key="2">
    <source>
        <dbReference type="EMBL" id="KAK3365531.1"/>
    </source>
</evidence>
<evidence type="ECO:0000313" key="3">
    <source>
        <dbReference type="Proteomes" id="UP001287356"/>
    </source>
</evidence>
<feature type="domain" description="Heterokaryon incompatibility" evidence="1">
    <location>
        <begin position="37"/>
        <end position="92"/>
    </location>
</feature>
<dbReference type="InterPro" id="IPR010730">
    <property type="entry name" value="HET"/>
</dbReference>
<dbReference type="InterPro" id="IPR052895">
    <property type="entry name" value="HetReg/Transcr_Mod"/>
</dbReference>
<proteinExistence type="predicted"/>
<dbReference type="EMBL" id="JAULSN010000008">
    <property type="protein sequence ID" value="KAK3365531.1"/>
    <property type="molecule type" value="Genomic_DNA"/>
</dbReference>
<dbReference type="Proteomes" id="UP001287356">
    <property type="component" value="Unassembled WGS sequence"/>
</dbReference>